<organism evidence="5 6">
    <name type="scientific">Cryptococcus deneoformans (strain JEC21 / ATCC MYA-565)</name>
    <name type="common">Cryptococcus neoformans var. neoformans serotype D</name>
    <dbReference type="NCBI Taxonomy" id="214684"/>
    <lineage>
        <taxon>Eukaryota</taxon>
        <taxon>Fungi</taxon>
        <taxon>Dikarya</taxon>
        <taxon>Basidiomycota</taxon>
        <taxon>Agaricomycotina</taxon>
        <taxon>Tremellomycetes</taxon>
        <taxon>Tremellales</taxon>
        <taxon>Cryptococcaceae</taxon>
        <taxon>Cryptococcus</taxon>
        <taxon>Cryptococcus neoformans species complex</taxon>
    </lineage>
</organism>
<dbReference type="Pfam" id="PF10516">
    <property type="entry name" value="SHNi-TPR"/>
    <property type="match status" value="1"/>
</dbReference>
<accession>Q5KLE0</accession>
<dbReference type="GO" id="GO:0042393">
    <property type="term" value="F:histone binding"/>
    <property type="evidence" value="ECO:0000318"/>
    <property type="project" value="GO_Central"/>
</dbReference>
<dbReference type="KEGG" id="cne:CNB05610"/>
<gene>
    <name evidence="5" type="ordered locus">CNB05610</name>
</gene>
<dbReference type="FunCoup" id="Q5KLE0">
    <property type="interactions" value="25"/>
</dbReference>
<dbReference type="eggNOG" id="KOG4563">
    <property type="taxonomic scope" value="Eukaryota"/>
</dbReference>
<protein>
    <submittedName>
        <fullName evidence="5">Expressed protein</fullName>
    </submittedName>
</protein>
<name>Q5KLE0_CRYD1</name>
<dbReference type="InterPro" id="IPR051730">
    <property type="entry name" value="NASP-like"/>
</dbReference>
<dbReference type="AlphaFoldDB" id="Q5KLE0"/>
<reference evidence="5 6" key="1">
    <citation type="journal article" date="2005" name="Science">
        <title>The genome of the basidiomycetous yeast and human pathogen Cryptococcus neoformans.</title>
        <authorList>
            <person name="Loftus B.J."/>
            <person name="Fung E."/>
            <person name="Roncaglia P."/>
            <person name="Rowley D."/>
            <person name="Amedeo P."/>
            <person name="Bruno D."/>
            <person name="Vamathevan J."/>
            <person name="Miranda M."/>
            <person name="Anderson I.J."/>
            <person name="Fraser J.A."/>
            <person name="Allen J.E."/>
            <person name="Bosdet I.E."/>
            <person name="Brent M.R."/>
            <person name="Chiu R."/>
            <person name="Doering T.L."/>
            <person name="Donlin M.J."/>
            <person name="D'Souza C.A."/>
            <person name="Fox D.S."/>
            <person name="Grinberg V."/>
            <person name="Fu J."/>
            <person name="Fukushima M."/>
            <person name="Haas B.J."/>
            <person name="Huang J.C."/>
            <person name="Janbon G."/>
            <person name="Jones S.J."/>
            <person name="Koo H.L."/>
            <person name="Krzywinski M.I."/>
            <person name="Kwon-Chung J.K."/>
            <person name="Lengeler K.B."/>
            <person name="Maiti R."/>
            <person name="Marra M.A."/>
            <person name="Marra R.E."/>
            <person name="Mathewson C.A."/>
            <person name="Mitchell T.G."/>
            <person name="Pertea M."/>
            <person name="Riggs F.R."/>
            <person name="Salzberg S.L."/>
            <person name="Schein J.E."/>
            <person name="Shvartsbeyn A."/>
            <person name="Shin H."/>
            <person name="Shumway M."/>
            <person name="Specht C.A."/>
            <person name="Suh B.B."/>
            <person name="Tenney A."/>
            <person name="Utterback T.R."/>
            <person name="Wickes B.L."/>
            <person name="Wortman J.R."/>
            <person name="Wye N.H."/>
            <person name="Kronstad J.W."/>
            <person name="Lodge J.K."/>
            <person name="Heitman J."/>
            <person name="Davis R.W."/>
            <person name="Fraser C.M."/>
            <person name="Hyman R.W."/>
        </authorList>
    </citation>
    <scope>NUCLEOTIDE SEQUENCE [LARGE SCALE GENOMIC DNA]</scope>
    <source>
        <strain evidence="6">JEC21 / ATCC MYA-565</strain>
    </source>
</reference>
<dbReference type="InterPro" id="IPR011990">
    <property type="entry name" value="TPR-like_helical_dom_sf"/>
</dbReference>
<feature type="compositionally biased region" description="Basic and acidic residues" evidence="3">
    <location>
        <begin position="94"/>
        <end position="103"/>
    </location>
</feature>
<feature type="region of interest" description="Disordered" evidence="3">
    <location>
        <begin position="344"/>
        <end position="410"/>
    </location>
</feature>
<evidence type="ECO:0000256" key="3">
    <source>
        <dbReference type="SAM" id="MobiDB-lite"/>
    </source>
</evidence>
<sequence>MSDPSSPKPADAPAPSSSSSIDPQAIRAEVEKLVAEGKKAVALHQWEQGVDRYATALDRMRLLVGDADPEMAPLLLAYGKALYDLASSQAGVMGREEPVRQEDDVPAEPNNPNFVFSGDAPSDDEGAADEPEPEPESEPQASSSSAPAPALGTDAAEGDEMEELEDDYNAAWEVLDVARTIYQKIVDGLKEGEGNKERMLLSDCYLALGNVSCETENFPQAVQDFTAAVDIQNTIMPPSFRDLASAHYQLATALEFTPSPQSRTSALTHVESALSSLVRRKEELLSSDESTWSEAIKKMTPKEKEAEMKDVEALMGDLQAKIEELKAAPPAEDLIHESISHLMGQTEEASGSGSNKVESGPVNDLTSMVKKKKPKATPVAPAPVSAPVVEKRAAEGGEEPAAKKAKNDEA</sequence>
<evidence type="ECO:0000313" key="6">
    <source>
        <dbReference type="Proteomes" id="UP000002149"/>
    </source>
</evidence>
<dbReference type="PaxDb" id="214684-Q5KLE0"/>
<dbReference type="STRING" id="214684.Q5KLE0"/>
<keyword evidence="2" id="KW-0802">TPR repeat</keyword>
<feature type="compositionally biased region" description="Basic and acidic residues" evidence="3">
    <location>
        <begin position="389"/>
        <end position="410"/>
    </location>
</feature>
<dbReference type="EMBL" id="AE017342">
    <property type="protein sequence ID" value="AAW41997.1"/>
    <property type="molecule type" value="Genomic_DNA"/>
</dbReference>
<evidence type="ECO:0000256" key="2">
    <source>
        <dbReference type="ARBA" id="ARBA00022803"/>
    </source>
</evidence>
<feature type="domain" description="Tetratricopeptide SHNi-TPR" evidence="4">
    <location>
        <begin position="202"/>
        <end position="239"/>
    </location>
</feature>
<feature type="compositionally biased region" description="Polar residues" evidence="3">
    <location>
        <begin position="347"/>
        <end position="357"/>
    </location>
</feature>
<proteinExistence type="predicted"/>
<feature type="compositionally biased region" description="Low complexity" evidence="3">
    <location>
        <begin position="138"/>
        <end position="150"/>
    </location>
</feature>
<feature type="compositionally biased region" description="Low complexity" evidence="3">
    <location>
        <begin position="376"/>
        <end position="388"/>
    </location>
</feature>
<feature type="region of interest" description="Disordered" evidence="3">
    <location>
        <begin position="1"/>
        <end position="25"/>
    </location>
</feature>
<dbReference type="InParanoid" id="Q5KLE0"/>
<feature type="compositionally biased region" description="Pro residues" evidence="3">
    <location>
        <begin position="1"/>
        <end position="12"/>
    </location>
</feature>
<dbReference type="PANTHER" id="PTHR15081">
    <property type="entry name" value="NUCLEAR AUTOANTIGENIC SPERM PROTEIN NASP -RELATED"/>
    <property type="match status" value="1"/>
</dbReference>
<dbReference type="GO" id="GO:0034080">
    <property type="term" value="P:CENP-A containing chromatin assembly"/>
    <property type="evidence" value="ECO:0000318"/>
    <property type="project" value="GO_Central"/>
</dbReference>
<feature type="compositionally biased region" description="Acidic residues" evidence="3">
    <location>
        <begin position="121"/>
        <end position="137"/>
    </location>
</feature>
<evidence type="ECO:0000256" key="1">
    <source>
        <dbReference type="ARBA" id="ARBA00022737"/>
    </source>
</evidence>
<dbReference type="InterPro" id="IPR019544">
    <property type="entry name" value="Tetratricopeptide_SHNi-TPR_dom"/>
</dbReference>
<dbReference type="GO" id="GO:0006335">
    <property type="term" value="P:DNA replication-dependent chromatin assembly"/>
    <property type="evidence" value="ECO:0000318"/>
    <property type="project" value="GO_Central"/>
</dbReference>
<evidence type="ECO:0000259" key="4">
    <source>
        <dbReference type="Pfam" id="PF10516"/>
    </source>
</evidence>
<dbReference type="SUPFAM" id="SSF48452">
    <property type="entry name" value="TPR-like"/>
    <property type="match status" value="1"/>
</dbReference>
<dbReference type="OrthoDB" id="5587616at2759"/>
<feature type="region of interest" description="Disordered" evidence="3">
    <location>
        <begin position="94"/>
        <end position="161"/>
    </location>
</feature>
<keyword evidence="6" id="KW-1185">Reference proteome</keyword>
<dbReference type="VEuPathDB" id="FungiDB:CNB05610"/>
<keyword evidence="1" id="KW-0677">Repeat</keyword>
<dbReference type="GO" id="GO:0005654">
    <property type="term" value="C:nucleoplasm"/>
    <property type="evidence" value="ECO:0000318"/>
    <property type="project" value="GO_Central"/>
</dbReference>
<evidence type="ECO:0000313" key="5">
    <source>
        <dbReference type="EMBL" id="AAW41997.1"/>
    </source>
</evidence>
<dbReference type="Gene3D" id="1.25.40.10">
    <property type="entry name" value="Tetratricopeptide repeat domain"/>
    <property type="match status" value="1"/>
</dbReference>
<dbReference type="GeneID" id="3255747"/>
<dbReference type="PANTHER" id="PTHR15081:SF1">
    <property type="entry name" value="NUCLEAR AUTOANTIGENIC SPERM PROTEIN"/>
    <property type="match status" value="1"/>
</dbReference>
<dbReference type="HOGENOM" id="CLU_028900_0_0_1"/>
<feature type="compositionally biased region" description="Low complexity" evidence="3">
    <location>
        <begin position="13"/>
        <end position="23"/>
    </location>
</feature>
<dbReference type="RefSeq" id="XP_569304.1">
    <property type="nucleotide sequence ID" value="XM_569304.2"/>
</dbReference>
<dbReference type="OMA" id="IAECHYK"/>
<dbReference type="Proteomes" id="UP000002149">
    <property type="component" value="Chromosome 2"/>
</dbReference>